<organism evidence="7 8">
    <name type="scientific">Cryptosporangium phraense</name>
    <dbReference type="NCBI Taxonomy" id="2593070"/>
    <lineage>
        <taxon>Bacteria</taxon>
        <taxon>Bacillati</taxon>
        <taxon>Actinomycetota</taxon>
        <taxon>Actinomycetes</taxon>
        <taxon>Cryptosporangiales</taxon>
        <taxon>Cryptosporangiaceae</taxon>
        <taxon>Cryptosporangium</taxon>
    </lineage>
</organism>
<dbReference type="OrthoDB" id="3542816at2"/>
<keyword evidence="3" id="KW-0804">Transcription</keyword>
<feature type="region of interest" description="Disordered" evidence="4">
    <location>
        <begin position="70"/>
        <end position="99"/>
    </location>
</feature>
<gene>
    <name evidence="7" type="ORF">FL583_21055</name>
</gene>
<dbReference type="InterPro" id="IPR011991">
    <property type="entry name" value="ArsR-like_HTH"/>
</dbReference>
<accession>A0A545AP45</accession>
<proteinExistence type="predicted"/>
<evidence type="ECO:0000313" key="8">
    <source>
        <dbReference type="Proteomes" id="UP000317982"/>
    </source>
</evidence>
<feature type="domain" description="HTH arsR-type" evidence="5">
    <location>
        <begin position="235"/>
        <end position="309"/>
    </location>
</feature>
<dbReference type="Pfam" id="PF12840">
    <property type="entry name" value="HTH_20"/>
    <property type="match status" value="1"/>
</dbReference>
<dbReference type="Gene3D" id="1.10.10.10">
    <property type="entry name" value="Winged helix-like DNA-binding domain superfamily/Winged helix DNA-binding domain"/>
    <property type="match status" value="1"/>
</dbReference>
<dbReference type="SUPFAM" id="SSF46785">
    <property type="entry name" value="Winged helix' DNA-binding domain"/>
    <property type="match status" value="1"/>
</dbReference>
<dbReference type="InterPro" id="IPR036388">
    <property type="entry name" value="WH-like_DNA-bd_sf"/>
</dbReference>
<dbReference type="GO" id="GO:0003700">
    <property type="term" value="F:DNA-binding transcription factor activity"/>
    <property type="evidence" value="ECO:0007669"/>
    <property type="project" value="InterPro"/>
</dbReference>
<comment type="caution">
    <text evidence="7">The sequence shown here is derived from an EMBL/GenBank/DDBJ whole genome shotgun (WGS) entry which is preliminary data.</text>
</comment>
<dbReference type="AlphaFoldDB" id="A0A545AP45"/>
<evidence type="ECO:0000259" key="5">
    <source>
        <dbReference type="SMART" id="SM00418"/>
    </source>
</evidence>
<dbReference type="PANTHER" id="PTHR43132:SF6">
    <property type="entry name" value="HTH-TYPE TRANSCRIPTIONAL REPRESSOR CZRA"/>
    <property type="match status" value="1"/>
</dbReference>
<dbReference type="InterPro" id="IPR045981">
    <property type="entry name" value="DUF5937"/>
</dbReference>
<evidence type="ECO:0000313" key="7">
    <source>
        <dbReference type="EMBL" id="TQS43104.1"/>
    </source>
</evidence>
<dbReference type="SMART" id="SM00418">
    <property type="entry name" value="HTH_ARSR"/>
    <property type="match status" value="1"/>
</dbReference>
<dbReference type="EMBL" id="VIRS01000015">
    <property type="protein sequence ID" value="TQS43104.1"/>
    <property type="molecule type" value="Genomic_DNA"/>
</dbReference>
<sequence>MPVRGYTPDFLGPPPEAPLGRVVEFAEELARLRATDPGLAYEELRESFSSRGLAGWGRWDEPAARVSRDGLAGRVSRDGPAGRARRGGPAGRGRGEEPAARALLDDPAAAVRALADATERAWEALVAPDWPRLREVLEADIAERSRRLTSGGLQALFADLHPDVTWTGDTLLLRRGSTPLGEQDLSGRGLLLMPSVFVWPDTVSGFAPRWQPTVIYPARGMARAWEPAAQRPGVALARLLGPNRAALLWSLDTPASTSVLAARHGLALSTVSAHLAILRDAGLVTSSRRAHEVRYARSKLGDALARGRL</sequence>
<keyword evidence="8" id="KW-1185">Reference proteome</keyword>
<dbReference type="GO" id="GO:0003677">
    <property type="term" value="F:DNA binding"/>
    <property type="evidence" value="ECO:0007669"/>
    <property type="project" value="UniProtKB-KW"/>
</dbReference>
<name>A0A545AP45_9ACTN</name>
<evidence type="ECO:0000256" key="3">
    <source>
        <dbReference type="ARBA" id="ARBA00023163"/>
    </source>
</evidence>
<keyword evidence="2" id="KW-0238">DNA-binding</keyword>
<dbReference type="InterPro" id="IPR051011">
    <property type="entry name" value="Metal_resp_trans_reg"/>
</dbReference>
<dbReference type="CDD" id="cd00090">
    <property type="entry name" value="HTH_ARSR"/>
    <property type="match status" value="1"/>
</dbReference>
<dbReference type="PANTHER" id="PTHR43132">
    <property type="entry name" value="ARSENICAL RESISTANCE OPERON REPRESSOR ARSR-RELATED"/>
    <property type="match status" value="1"/>
</dbReference>
<dbReference type="InParanoid" id="A0A545AP45"/>
<dbReference type="InterPro" id="IPR012318">
    <property type="entry name" value="HTH_CRP"/>
</dbReference>
<reference evidence="7 8" key="1">
    <citation type="submission" date="2019-07" db="EMBL/GenBank/DDBJ databases">
        <title>Cryptosporangium phraense sp. nov., isolated from plant litter.</title>
        <authorList>
            <person name="Suriyachadkun C."/>
        </authorList>
    </citation>
    <scope>NUCLEOTIDE SEQUENCE [LARGE SCALE GENOMIC DNA]</scope>
    <source>
        <strain evidence="7 8">A-T 5661</strain>
    </source>
</reference>
<protein>
    <submittedName>
        <fullName evidence="7">Winged helix-turn-helix transcriptional regulator</fullName>
    </submittedName>
</protein>
<feature type="domain" description="HTH crp-type" evidence="6">
    <location>
        <begin position="247"/>
        <end position="295"/>
    </location>
</feature>
<dbReference type="Proteomes" id="UP000317982">
    <property type="component" value="Unassembled WGS sequence"/>
</dbReference>
<evidence type="ECO:0000256" key="1">
    <source>
        <dbReference type="ARBA" id="ARBA00023015"/>
    </source>
</evidence>
<keyword evidence="1" id="KW-0805">Transcription regulation</keyword>
<dbReference type="InterPro" id="IPR001845">
    <property type="entry name" value="HTH_ArsR_DNA-bd_dom"/>
</dbReference>
<dbReference type="SMART" id="SM00419">
    <property type="entry name" value="HTH_CRP"/>
    <property type="match status" value="1"/>
</dbReference>
<dbReference type="Pfam" id="PF19361">
    <property type="entry name" value="DUF5937"/>
    <property type="match status" value="1"/>
</dbReference>
<dbReference type="InterPro" id="IPR036390">
    <property type="entry name" value="WH_DNA-bd_sf"/>
</dbReference>
<evidence type="ECO:0000256" key="2">
    <source>
        <dbReference type="ARBA" id="ARBA00023125"/>
    </source>
</evidence>
<evidence type="ECO:0000259" key="6">
    <source>
        <dbReference type="SMART" id="SM00419"/>
    </source>
</evidence>
<evidence type="ECO:0000256" key="4">
    <source>
        <dbReference type="SAM" id="MobiDB-lite"/>
    </source>
</evidence>